<sequence length="164" mass="16979">MGMKILLKLGSIALAILVAVGIYFVKTKGQEKIEEAKAPDVGVCLSVTGTINAEHEELDCDDANATYKVASDDGKCDPTESPYKISIGSTNSGNVADLCLQLNAKKGDCFDISAEKKVACASTKGSSSVAKVLSVGKSGATCKPPAEAVENAKRKIVLCLVPNA</sequence>
<accession>A0A7J5E1F6</accession>
<keyword evidence="1" id="KW-1133">Transmembrane helix</keyword>
<organism evidence="2 3">
    <name type="scientific">Nocardioides simplex</name>
    <name type="common">Arthrobacter simplex</name>
    <dbReference type="NCBI Taxonomy" id="2045"/>
    <lineage>
        <taxon>Bacteria</taxon>
        <taxon>Bacillati</taxon>
        <taxon>Actinomycetota</taxon>
        <taxon>Actinomycetes</taxon>
        <taxon>Propionibacteriales</taxon>
        <taxon>Nocardioidaceae</taxon>
        <taxon>Pimelobacter</taxon>
    </lineage>
</organism>
<evidence type="ECO:0000313" key="2">
    <source>
        <dbReference type="EMBL" id="KAB2812101.1"/>
    </source>
</evidence>
<keyword evidence="1" id="KW-0812">Transmembrane</keyword>
<dbReference type="EMBL" id="WBVM01000001">
    <property type="protein sequence ID" value="KAB2812101.1"/>
    <property type="molecule type" value="Genomic_DNA"/>
</dbReference>
<feature type="transmembrane region" description="Helical" evidence="1">
    <location>
        <begin position="6"/>
        <end position="25"/>
    </location>
</feature>
<reference evidence="2 3" key="1">
    <citation type="submission" date="2019-09" db="EMBL/GenBank/DDBJ databases">
        <title>Pimelobacter sp. isolated from Paulinella.</title>
        <authorList>
            <person name="Jeong S.E."/>
        </authorList>
    </citation>
    <scope>NUCLEOTIDE SEQUENCE [LARGE SCALE GENOMIC DNA]</scope>
    <source>
        <strain evidence="2 3">Pch-N</strain>
    </source>
</reference>
<keyword evidence="1" id="KW-0472">Membrane</keyword>
<gene>
    <name evidence="2" type="ORF">F9L07_09780</name>
</gene>
<evidence type="ECO:0000313" key="3">
    <source>
        <dbReference type="Proteomes" id="UP000449906"/>
    </source>
</evidence>
<protein>
    <submittedName>
        <fullName evidence="2">Uncharacterized protein</fullName>
    </submittedName>
</protein>
<name>A0A7J5E1F6_NOCSI</name>
<comment type="caution">
    <text evidence="2">The sequence shown here is derived from an EMBL/GenBank/DDBJ whole genome shotgun (WGS) entry which is preliminary data.</text>
</comment>
<dbReference type="RefSeq" id="WP_151579505.1">
    <property type="nucleotide sequence ID" value="NZ_JBIWND010000011.1"/>
</dbReference>
<dbReference type="Proteomes" id="UP000449906">
    <property type="component" value="Unassembled WGS sequence"/>
</dbReference>
<proteinExistence type="predicted"/>
<dbReference type="AlphaFoldDB" id="A0A7J5E1F6"/>
<evidence type="ECO:0000256" key="1">
    <source>
        <dbReference type="SAM" id="Phobius"/>
    </source>
</evidence>